<dbReference type="Proteomes" id="UP001597301">
    <property type="component" value="Unassembled WGS sequence"/>
</dbReference>
<name>A0ABW4KEY4_9BACI</name>
<reference evidence="2" key="1">
    <citation type="journal article" date="2019" name="Int. J. Syst. Evol. Microbiol.">
        <title>The Global Catalogue of Microorganisms (GCM) 10K type strain sequencing project: providing services to taxonomists for standard genome sequencing and annotation.</title>
        <authorList>
            <consortium name="The Broad Institute Genomics Platform"/>
            <consortium name="The Broad Institute Genome Sequencing Center for Infectious Disease"/>
            <person name="Wu L."/>
            <person name="Ma J."/>
        </authorList>
    </citation>
    <scope>NUCLEOTIDE SEQUENCE [LARGE SCALE GENOMIC DNA]</scope>
    <source>
        <strain evidence="2">CGMCC 1.12295</strain>
    </source>
</reference>
<gene>
    <name evidence="1" type="ORF">ACFSCZ_01000</name>
</gene>
<protein>
    <submittedName>
        <fullName evidence="1">Uncharacterized protein</fullName>
    </submittedName>
</protein>
<evidence type="ECO:0000313" key="2">
    <source>
        <dbReference type="Proteomes" id="UP001597301"/>
    </source>
</evidence>
<sequence length="110" mass="13148">MGKYILLTNKEAFQTNLNNEGLKIVETYNYYFFDKLRAKYTIAKVLDETAKIKLSEEYQGKEYVNYIRVKFFEHFETVEEVREELYEIVDREESDDSAHSKLVKLEKVSV</sequence>
<evidence type="ECO:0000313" key="1">
    <source>
        <dbReference type="EMBL" id="MFD1705326.1"/>
    </source>
</evidence>
<proteinExistence type="predicted"/>
<dbReference type="RefSeq" id="WP_380771651.1">
    <property type="nucleotide sequence ID" value="NZ_JBHUEO010000003.1"/>
</dbReference>
<keyword evidence="2" id="KW-1185">Reference proteome</keyword>
<accession>A0ABW4KEY4</accession>
<comment type="caution">
    <text evidence="1">The sequence shown here is derived from an EMBL/GenBank/DDBJ whole genome shotgun (WGS) entry which is preliminary data.</text>
</comment>
<organism evidence="1 2">
    <name type="scientific">Siminovitchia sediminis</name>
    <dbReference type="NCBI Taxonomy" id="1274353"/>
    <lineage>
        <taxon>Bacteria</taxon>
        <taxon>Bacillati</taxon>
        <taxon>Bacillota</taxon>
        <taxon>Bacilli</taxon>
        <taxon>Bacillales</taxon>
        <taxon>Bacillaceae</taxon>
        <taxon>Siminovitchia</taxon>
    </lineage>
</organism>
<dbReference type="EMBL" id="JBHUEO010000003">
    <property type="protein sequence ID" value="MFD1705326.1"/>
    <property type="molecule type" value="Genomic_DNA"/>
</dbReference>